<feature type="domain" description="F5/8 type C" evidence="1">
    <location>
        <begin position="1"/>
        <end position="76"/>
    </location>
</feature>
<dbReference type="AlphaFoldDB" id="A7RWV9"/>
<dbReference type="PANTHER" id="PTHR24543:SF291">
    <property type="entry name" value="SMOKE ALARM, ISOFORM D"/>
    <property type="match status" value="1"/>
</dbReference>
<dbReference type="InParanoid" id="A7RWV9"/>
<dbReference type="PANTHER" id="PTHR24543">
    <property type="entry name" value="MULTICOPPER OXIDASE-RELATED"/>
    <property type="match status" value="1"/>
</dbReference>
<evidence type="ECO:0000313" key="2">
    <source>
        <dbReference type="EMBL" id="EDO44095.1"/>
    </source>
</evidence>
<dbReference type="Gene3D" id="2.60.120.260">
    <property type="entry name" value="Galactose-binding domain-like"/>
    <property type="match status" value="2"/>
</dbReference>
<dbReference type="PhylomeDB" id="A7RWV9"/>
<dbReference type="InterPro" id="IPR008979">
    <property type="entry name" value="Galactose-bd-like_sf"/>
</dbReference>
<dbReference type="SUPFAM" id="SSF49785">
    <property type="entry name" value="Galactose-binding domain-like"/>
    <property type="match status" value="2"/>
</dbReference>
<reference evidence="2 3" key="1">
    <citation type="journal article" date="2007" name="Science">
        <title>Sea anemone genome reveals ancestral eumetazoan gene repertoire and genomic organization.</title>
        <authorList>
            <person name="Putnam N.H."/>
            <person name="Srivastava M."/>
            <person name="Hellsten U."/>
            <person name="Dirks B."/>
            <person name="Chapman J."/>
            <person name="Salamov A."/>
            <person name="Terry A."/>
            <person name="Shapiro H."/>
            <person name="Lindquist E."/>
            <person name="Kapitonov V.V."/>
            <person name="Jurka J."/>
            <person name="Genikhovich G."/>
            <person name="Grigoriev I.V."/>
            <person name="Lucas S.M."/>
            <person name="Steele R.E."/>
            <person name="Finnerty J.R."/>
            <person name="Technau U."/>
            <person name="Martindale M.Q."/>
            <person name="Rokhsar D.S."/>
        </authorList>
    </citation>
    <scope>NUCLEOTIDE SEQUENCE [LARGE SCALE GENOMIC DNA]</scope>
    <source>
        <strain evidence="3">CH2 X CH6</strain>
    </source>
</reference>
<keyword evidence="3" id="KW-1185">Reference proteome</keyword>
<accession>A7RWV9</accession>
<dbReference type="EMBL" id="DS469548">
    <property type="protein sequence ID" value="EDO44095.1"/>
    <property type="molecule type" value="Genomic_DNA"/>
</dbReference>
<dbReference type="Proteomes" id="UP000001593">
    <property type="component" value="Unassembled WGS sequence"/>
</dbReference>
<evidence type="ECO:0000259" key="1">
    <source>
        <dbReference type="PROSITE" id="PS50022"/>
    </source>
</evidence>
<dbReference type="Pfam" id="PF00754">
    <property type="entry name" value="F5_F8_type_C"/>
    <property type="match status" value="2"/>
</dbReference>
<sequence>MEKPHWVKSYQLDYEHMNSTMIEYRESGVAKIFSGNFDYETVITHHLSPAIYTRTVRFLPKSWETFATMRVEMYTYGKYSPTDLGIASGELPDSQITASSYTERTPPWEGRLFFQRDLLSWCNTLSLDRQPWLEFNMSHVMLITAVAVQPRGYFLPRYVKTFQVMYYQNGQMITYKDKGKSVPRVSYTHFTLYHMHAFSTAITVGDPRCVSLHVV</sequence>
<gene>
    <name evidence="2" type="ORF">NEMVEDRAFT_v1g203354</name>
</gene>
<name>A7RWV9_NEMVE</name>
<protein>
    <recommendedName>
        <fullName evidence="1">F5/8 type C domain-containing protein</fullName>
    </recommendedName>
</protein>
<proteinExistence type="predicted"/>
<dbReference type="PROSITE" id="PS50022">
    <property type="entry name" value="FA58C_3"/>
    <property type="match status" value="2"/>
</dbReference>
<dbReference type="InterPro" id="IPR000421">
    <property type="entry name" value="FA58C"/>
</dbReference>
<feature type="domain" description="F5/8 type C" evidence="1">
    <location>
        <begin position="79"/>
        <end position="175"/>
    </location>
</feature>
<evidence type="ECO:0000313" key="3">
    <source>
        <dbReference type="Proteomes" id="UP000001593"/>
    </source>
</evidence>
<organism evidence="2 3">
    <name type="scientific">Nematostella vectensis</name>
    <name type="common">Starlet sea anemone</name>
    <dbReference type="NCBI Taxonomy" id="45351"/>
    <lineage>
        <taxon>Eukaryota</taxon>
        <taxon>Metazoa</taxon>
        <taxon>Cnidaria</taxon>
        <taxon>Anthozoa</taxon>
        <taxon>Hexacorallia</taxon>
        <taxon>Actiniaria</taxon>
        <taxon>Edwardsiidae</taxon>
        <taxon>Nematostella</taxon>
    </lineage>
</organism>
<dbReference type="HOGENOM" id="CLU_1284648_0_0_1"/>